<evidence type="ECO:0000313" key="4">
    <source>
        <dbReference type="Proteomes" id="UP000010880"/>
    </source>
</evidence>
<protein>
    <recommendedName>
        <fullName evidence="2">DUF5673 domain-containing protein</fullName>
    </recommendedName>
</protein>
<accession>L0KA44</accession>
<feature type="transmembrane region" description="Helical" evidence="1">
    <location>
        <begin position="87"/>
        <end position="105"/>
    </location>
</feature>
<feature type="transmembrane region" description="Helical" evidence="1">
    <location>
        <begin position="6"/>
        <end position="23"/>
    </location>
</feature>
<dbReference type="HOGENOM" id="CLU_1545486_0_0_9"/>
<feature type="domain" description="DUF5673" evidence="2">
    <location>
        <begin position="110"/>
        <end position="172"/>
    </location>
</feature>
<keyword evidence="1" id="KW-0472">Membrane</keyword>
<dbReference type="InterPro" id="IPR043730">
    <property type="entry name" value="DUF5673"/>
</dbReference>
<dbReference type="Proteomes" id="UP000010880">
    <property type="component" value="Chromosome"/>
</dbReference>
<feature type="transmembrane region" description="Helical" evidence="1">
    <location>
        <begin position="58"/>
        <end position="81"/>
    </location>
</feature>
<organism evidence="3 4">
    <name type="scientific">Halobacteroides halobius (strain ATCC 35273 / DSM 5150 / MD-1)</name>
    <dbReference type="NCBI Taxonomy" id="748449"/>
    <lineage>
        <taxon>Bacteria</taxon>
        <taxon>Bacillati</taxon>
        <taxon>Bacillota</taxon>
        <taxon>Clostridia</taxon>
        <taxon>Halanaerobiales</taxon>
        <taxon>Halobacteroidaceae</taxon>
        <taxon>Halobacteroides</taxon>
    </lineage>
</organism>
<keyword evidence="4" id="KW-1185">Reference proteome</keyword>
<dbReference type="Pfam" id="PF18923">
    <property type="entry name" value="DUF5673"/>
    <property type="match status" value="1"/>
</dbReference>
<dbReference type="AlphaFoldDB" id="L0KA44"/>
<keyword evidence="1" id="KW-1133">Transmembrane helix</keyword>
<reference evidence="4" key="1">
    <citation type="submission" date="2012-02" db="EMBL/GenBank/DDBJ databases">
        <title>The complete genome of Halobacteroides halobius DSM 5150.</title>
        <authorList>
            <person name="Lucas S."/>
            <person name="Copeland A."/>
            <person name="Lapidus A."/>
            <person name="Glavina del Rio T."/>
            <person name="Dalin E."/>
            <person name="Tice H."/>
            <person name="Bruce D."/>
            <person name="Goodwin L."/>
            <person name="Pitluck S."/>
            <person name="Peters L."/>
            <person name="Mikhailova N."/>
            <person name="Gu W."/>
            <person name="Kyrpides N."/>
            <person name="Mavromatis K."/>
            <person name="Ivanova N."/>
            <person name="Brettin T."/>
            <person name="Detter J.C."/>
            <person name="Han C."/>
            <person name="Larimer F."/>
            <person name="Land M."/>
            <person name="Hauser L."/>
            <person name="Markowitz V."/>
            <person name="Cheng J.-F."/>
            <person name="Hugenholtz P."/>
            <person name="Woyke T."/>
            <person name="Wu D."/>
            <person name="Tindall B."/>
            <person name="Pomrenke H."/>
            <person name="Brambilla E."/>
            <person name="Klenk H.-P."/>
            <person name="Eisen J.A."/>
        </authorList>
    </citation>
    <scope>NUCLEOTIDE SEQUENCE [LARGE SCALE GENOMIC DNA]</scope>
    <source>
        <strain evidence="4">ATCC 35273 / DSM 5150 / MD-1</strain>
    </source>
</reference>
<name>L0KA44_HALHC</name>
<dbReference type="EMBL" id="CP003359">
    <property type="protein sequence ID" value="AGB41866.1"/>
    <property type="molecule type" value="Genomic_DNA"/>
</dbReference>
<gene>
    <name evidence="3" type="ordered locus">Halha_1967</name>
</gene>
<evidence type="ECO:0000313" key="3">
    <source>
        <dbReference type="EMBL" id="AGB41866.1"/>
    </source>
</evidence>
<evidence type="ECO:0000256" key="1">
    <source>
        <dbReference type="SAM" id="Phobius"/>
    </source>
</evidence>
<evidence type="ECO:0000259" key="2">
    <source>
        <dbReference type="Pfam" id="PF18923"/>
    </source>
</evidence>
<proteinExistence type="predicted"/>
<dbReference type="KEGG" id="hhl:Halha_1967"/>
<keyword evidence="1" id="KW-0812">Transmembrane</keyword>
<sequence length="173" mass="20396">MLFSKILFVLGICILGIYLIYYLRCKLRILSLKDKIYFQGIKNYDNKLSSIIFVSDDIGINFILFTLFGGILFGMIQLVFFDLGLSSFLRQFSFFPGMVGFIIYSRKYHYLIITKKGVNVFFRFIDWEEIKSYNFKANDKLSINLSNSNKKYSIGIPKENIKEVEKLFKHYMI</sequence>